<proteinExistence type="predicted"/>
<feature type="region of interest" description="Disordered" evidence="1">
    <location>
        <begin position="204"/>
        <end position="237"/>
    </location>
</feature>
<keyword evidence="3" id="KW-1185">Reference proteome</keyword>
<feature type="compositionally biased region" description="Acidic residues" evidence="1">
    <location>
        <begin position="205"/>
        <end position="220"/>
    </location>
</feature>
<dbReference type="EMBL" id="JASNQZ010000012">
    <property type="protein sequence ID" value="KAL0949318.1"/>
    <property type="molecule type" value="Genomic_DNA"/>
</dbReference>
<dbReference type="Pfam" id="PF04090">
    <property type="entry name" value="Rrn11"/>
    <property type="match status" value="1"/>
</dbReference>
<dbReference type="Gene3D" id="1.25.40.10">
    <property type="entry name" value="Tetratricopeptide repeat domain"/>
    <property type="match status" value="1"/>
</dbReference>
<name>A0ABR3J1D9_9AGAR</name>
<evidence type="ECO:0000313" key="3">
    <source>
        <dbReference type="Proteomes" id="UP001556367"/>
    </source>
</evidence>
<accession>A0ABR3J1D9</accession>
<dbReference type="InterPro" id="IPR053029">
    <property type="entry name" value="RNA_pol_I-specific_init_factor"/>
</dbReference>
<dbReference type="Proteomes" id="UP001556367">
    <property type="component" value="Unassembled WGS sequence"/>
</dbReference>
<dbReference type="PANTHER" id="PTHR28244:SF1">
    <property type="entry name" value="RNA POLYMERASE I-SPECIFIC TRANSCRIPTION INITIATION FACTOR RRN11"/>
    <property type="match status" value="1"/>
</dbReference>
<protein>
    <submittedName>
        <fullName evidence="2">Uncharacterized protein</fullName>
    </submittedName>
</protein>
<gene>
    <name evidence="2" type="ORF">HGRIS_009394</name>
</gene>
<organism evidence="2 3">
    <name type="scientific">Hohenbuehelia grisea</name>
    <dbReference type="NCBI Taxonomy" id="104357"/>
    <lineage>
        <taxon>Eukaryota</taxon>
        <taxon>Fungi</taxon>
        <taxon>Dikarya</taxon>
        <taxon>Basidiomycota</taxon>
        <taxon>Agaricomycotina</taxon>
        <taxon>Agaricomycetes</taxon>
        <taxon>Agaricomycetidae</taxon>
        <taxon>Agaricales</taxon>
        <taxon>Pleurotineae</taxon>
        <taxon>Pleurotaceae</taxon>
        <taxon>Hohenbuehelia</taxon>
    </lineage>
</organism>
<evidence type="ECO:0000256" key="1">
    <source>
        <dbReference type="SAM" id="MobiDB-lite"/>
    </source>
</evidence>
<comment type="caution">
    <text evidence="2">The sequence shown here is derived from an EMBL/GenBank/DDBJ whole genome shotgun (WGS) entry which is preliminary data.</text>
</comment>
<dbReference type="InterPro" id="IPR011990">
    <property type="entry name" value="TPR-like_helical_dom_sf"/>
</dbReference>
<evidence type="ECO:0000313" key="2">
    <source>
        <dbReference type="EMBL" id="KAL0949318.1"/>
    </source>
</evidence>
<dbReference type="InterPro" id="IPR007224">
    <property type="entry name" value="TIF_Rrn11"/>
</dbReference>
<dbReference type="PANTHER" id="PTHR28244">
    <property type="entry name" value="RNA POLYMERASE I-SPECIFIC TRANSCRIPTION INITIATION FACTOR RRN11"/>
    <property type="match status" value="1"/>
</dbReference>
<reference evidence="3" key="1">
    <citation type="submission" date="2024-06" db="EMBL/GenBank/DDBJ databases">
        <title>Multi-omics analyses provide insights into the biosynthesis of the anticancer antibiotic pleurotin in Hohenbuehelia grisea.</title>
        <authorList>
            <person name="Weaver J.A."/>
            <person name="Alberti F."/>
        </authorList>
    </citation>
    <scope>NUCLEOTIDE SEQUENCE [LARGE SCALE GENOMIC DNA]</scope>
    <source>
        <strain evidence="3">T-177</strain>
    </source>
</reference>
<feature type="compositionally biased region" description="Basic residues" evidence="1">
    <location>
        <begin position="224"/>
        <end position="237"/>
    </location>
</feature>
<sequence length="237" mass="27623">MVPDSLTRDAFLFAFPNNRKPFDARRTHMYRVHDILCLCLQRGDMDRARRAWCLLARCPEVKWMTLWSTAMFMLAGDYSDVRGRQQAKIDFLRAVMLQYSDDREAILKEIALCMILSGKHREALSELELYLPSFPYHDNPSLHILAGMISLYLAQSDIEGRTHFDRILVRDSQAHFERAIALNDKDDFAQAFLTKIPIWLQESNAPEEDSEGEHEMDVDDSPISRKRTRIRQRLSCV</sequence>